<evidence type="ECO:0000313" key="13">
    <source>
        <dbReference type="Proteomes" id="UP000808372"/>
    </source>
</evidence>
<dbReference type="Pfam" id="PF13927">
    <property type="entry name" value="Ig_3"/>
    <property type="match status" value="1"/>
</dbReference>
<dbReference type="InterPro" id="IPR003987">
    <property type="entry name" value="ICAM_VCAM_N"/>
</dbReference>
<dbReference type="GeneID" id="120044018"/>
<evidence type="ECO:0000256" key="3">
    <source>
        <dbReference type="ARBA" id="ARBA00022692"/>
    </source>
</evidence>
<dbReference type="SUPFAM" id="SSF48726">
    <property type="entry name" value="Immunoglobulin"/>
    <property type="match status" value="3"/>
</dbReference>
<evidence type="ECO:0000256" key="9">
    <source>
        <dbReference type="ARBA" id="ARBA00023157"/>
    </source>
</evidence>
<keyword evidence="4" id="KW-0732">Signal</keyword>
<gene>
    <name evidence="14" type="primary">LOC120044018</name>
</gene>
<keyword evidence="11" id="KW-0393">Immunoglobulin domain</keyword>
<reference evidence="14" key="1">
    <citation type="submission" date="2025-08" db="UniProtKB">
        <authorList>
            <consortium name="RefSeq"/>
        </authorList>
    </citation>
    <scope>IDENTIFICATION</scope>
    <source>
        <tissue evidence="14">White muscle</tissue>
    </source>
</reference>
<dbReference type="InterPro" id="IPR047012">
    <property type="entry name" value="ICAM_VCAM"/>
</dbReference>
<dbReference type="PRINTS" id="PR01472">
    <property type="entry name" value="ICAMVCAM1"/>
</dbReference>
<dbReference type="PANTHER" id="PTHR13771">
    <property type="entry name" value="INTERCELLULAR ADHESION MOLECULE"/>
    <property type="match status" value="1"/>
</dbReference>
<dbReference type="PANTHER" id="PTHR13771:SF9">
    <property type="entry name" value="INTERCELLULAR ADHESION MOLECULE 5"/>
    <property type="match status" value="1"/>
</dbReference>
<keyword evidence="13" id="KW-1185">Reference proteome</keyword>
<evidence type="ECO:0000313" key="14">
    <source>
        <dbReference type="RefSeq" id="XP_038844541.1"/>
    </source>
</evidence>
<dbReference type="Pfam" id="PF03921">
    <property type="entry name" value="ICAM_N"/>
    <property type="match status" value="1"/>
</dbReference>
<dbReference type="InterPro" id="IPR003598">
    <property type="entry name" value="Ig_sub2"/>
</dbReference>
<evidence type="ECO:0000256" key="5">
    <source>
        <dbReference type="ARBA" id="ARBA00022737"/>
    </source>
</evidence>
<dbReference type="KEGG" id="snh:120044018"/>
<evidence type="ECO:0000256" key="10">
    <source>
        <dbReference type="ARBA" id="ARBA00023180"/>
    </source>
</evidence>
<evidence type="ECO:0000256" key="2">
    <source>
        <dbReference type="ARBA" id="ARBA00005925"/>
    </source>
</evidence>
<keyword evidence="6" id="KW-0130">Cell adhesion</keyword>
<keyword evidence="7" id="KW-1133">Transmembrane helix</keyword>
<dbReference type="InterPro" id="IPR013783">
    <property type="entry name" value="Ig-like_fold"/>
</dbReference>
<dbReference type="InterPro" id="IPR013768">
    <property type="entry name" value="ICAM_N"/>
</dbReference>
<dbReference type="SMART" id="SM00408">
    <property type="entry name" value="IGc2"/>
    <property type="match status" value="2"/>
</dbReference>
<dbReference type="Gene3D" id="2.60.40.10">
    <property type="entry name" value="Immunoglobulins"/>
    <property type="match status" value="3"/>
</dbReference>
<keyword evidence="3" id="KW-0812">Transmembrane</keyword>
<dbReference type="GO" id="GO:0016020">
    <property type="term" value="C:membrane"/>
    <property type="evidence" value="ECO:0007669"/>
    <property type="project" value="UniProtKB-SubCell"/>
</dbReference>
<dbReference type="SMART" id="SM00409">
    <property type="entry name" value="IG"/>
    <property type="match status" value="2"/>
</dbReference>
<comment type="similarity">
    <text evidence="2">Belongs to the immunoglobulin superfamily. ICAM family.</text>
</comment>
<evidence type="ECO:0000256" key="8">
    <source>
        <dbReference type="ARBA" id="ARBA00023136"/>
    </source>
</evidence>
<evidence type="ECO:0000256" key="11">
    <source>
        <dbReference type="ARBA" id="ARBA00023319"/>
    </source>
</evidence>
<evidence type="ECO:0000256" key="7">
    <source>
        <dbReference type="ARBA" id="ARBA00022989"/>
    </source>
</evidence>
<comment type="subcellular location">
    <subcellularLocation>
        <location evidence="1">Membrane</location>
        <topology evidence="1">Single-pass type I membrane protein</topology>
    </subcellularLocation>
</comment>
<dbReference type="InterPro" id="IPR007110">
    <property type="entry name" value="Ig-like_dom"/>
</dbReference>
<evidence type="ECO:0000259" key="12">
    <source>
        <dbReference type="PROSITE" id="PS50835"/>
    </source>
</evidence>
<organism evidence="13 14">
    <name type="scientific">Salvelinus namaycush</name>
    <name type="common">Lake trout</name>
    <name type="synonym">Salmo namaycush</name>
    <dbReference type="NCBI Taxonomy" id="8040"/>
    <lineage>
        <taxon>Eukaryota</taxon>
        <taxon>Metazoa</taxon>
        <taxon>Chordata</taxon>
        <taxon>Craniata</taxon>
        <taxon>Vertebrata</taxon>
        <taxon>Euteleostomi</taxon>
        <taxon>Actinopterygii</taxon>
        <taxon>Neopterygii</taxon>
        <taxon>Teleostei</taxon>
        <taxon>Protacanthopterygii</taxon>
        <taxon>Salmoniformes</taxon>
        <taxon>Salmonidae</taxon>
        <taxon>Salmoninae</taxon>
        <taxon>Salvelinus</taxon>
    </lineage>
</organism>
<dbReference type="GO" id="GO:0098609">
    <property type="term" value="P:cell-cell adhesion"/>
    <property type="evidence" value="ECO:0007669"/>
    <property type="project" value="InterPro"/>
</dbReference>
<feature type="domain" description="Ig-like" evidence="12">
    <location>
        <begin position="203"/>
        <end position="280"/>
    </location>
</feature>
<evidence type="ECO:0000256" key="6">
    <source>
        <dbReference type="ARBA" id="ARBA00022889"/>
    </source>
</evidence>
<evidence type="ECO:0000256" key="4">
    <source>
        <dbReference type="ARBA" id="ARBA00022729"/>
    </source>
</evidence>
<dbReference type="PROSITE" id="PS50835">
    <property type="entry name" value="IG_LIKE"/>
    <property type="match status" value="2"/>
</dbReference>
<dbReference type="InterPro" id="IPR003599">
    <property type="entry name" value="Ig_sub"/>
</dbReference>
<protein>
    <submittedName>
        <fullName evidence="14">Vascular cell adhesion protein 1-like</fullName>
    </submittedName>
</protein>
<keyword evidence="8" id="KW-0472">Membrane</keyword>
<keyword evidence="9" id="KW-1015">Disulfide bond</keyword>
<dbReference type="InterPro" id="IPR013098">
    <property type="entry name" value="Ig_I-set"/>
</dbReference>
<sequence>MSSFLYVFTVVTFPLELNPPRVVVRYGDSVSVNCSTSSTDHEGMGWEATFGGTGFEQDVNVVTWTVDKLTDWTIEPKCYITLNDGKQSSKVLPVILYSEYFPPCECERLQTEYQLQCDIQNIAPLQNLVVKWYKGNEPLDNVTYSNVNKTPVDVSDTLMISPNRDDDGAQYRCRAELDLGPEGPQPHPTVTSEPLDITVHYAPKFLLGNDTVEVSAGSDVSLNCSAEGNPPPEMKWNYTAARNVKLSTEGGQRTIRITTATSTNAGIYICTATNRMTPQL</sequence>
<proteinExistence type="inferred from homology"/>
<evidence type="ECO:0000256" key="1">
    <source>
        <dbReference type="ARBA" id="ARBA00004479"/>
    </source>
</evidence>
<keyword evidence="5" id="KW-0677">Repeat</keyword>
<name>A0A8U0QHI7_SALNM</name>
<dbReference type="Pfam" id="PF07679">
    <property type="entry name" value="I-set"/>
    <property type="match status" value="1"/>
</dbReference>
<dbReference type="RefSeq" id="XP_038844541.1">
    <property type="nucleotide sequence ID" value="XM_038988613.1"/>
</dbReference>
<dbReference type="GO" id="GO:0005178">
    <property type="term" value="F:integrin binding"/>
    <property type="evidence" value="ECO:0007669"/>
    <property type="project" value="InterPro"/>
</dbReference>
<dbReference type="Proteomes" id="UP000808372">
    <property type="component" value="Chromosome 3"/>
</dbReference>
<dbReference type="AlphaFoldDB" id="A0A8U0QHI7"/>
<dbReference type="InterPro" id="IPR036179">
    <property type="entry name" value="Ig-like_dom_sf"/>
</dbReference>
<accession>A0A8U0QHI7</accession>
<keyword evidence="10" id="KW-0325">Glycoprotein</keyword>
<feature type="domain" description="Ig-like" evidence="12">
    <location>
        <begin position="93"/>
        <end position="191"/>
    </location>
</feature>